<accession>A0A345PJD0</accession>
<sequence>MTAEVINNQQPVEQSKSTATQQFLFPFLLKDNKVEAFVKKLQQTDFTFFSVSSEEQQDQFYGTMEISHRKLGTYFMPNIEPILFPDGIHNIEGLRRFSKKMDASCRFVSTHLTTTFGIDSIDIFICPFHIGLMNIRIHFPEDLKTNDILHFGDLFRMLIENEEEMFNAKVGFNENTLYLVKDFIFQELLVDFTAYIDNRTADSTTYFGSLPFFIDERMYVISFLPLVNEREIMAKELYRIGELNGYDENGDAYVGASNPDYIQRYYNEKVYDRWGDTTYYVTSDTHFSCVTKEKGELSQQLSQQMYGEHFYGLLLFFYYKLVLLKLSHDYSRVEVEKDIKKVELLMIMITTFTSKYYLPEINSTSAGKEIFRDVKRIFRIEKLYEDVKHSLAILDQNQDNWDGKRLNYLIQILTIYTVISGIFGMNLVIEELSTLTFSGLKAYSIYEWLVLFVIFSGILISFAMGFFFIKRWFNEKRSRKRKMF</sequence>
<keyword evidence="1" id="KW-0472">Membrane</keyword>
<proteinExistence type="predicted"/>
<gene>
    <name evidence="2" type="ORF">CUC15_14740</name>
</gene>
<evidence type="ECO:0000313" key="3">
    <source>
        <dbReference type="Proteomes" id="UP000253908"/>
    </source>
</evidence>
<evidence type="ECO:0008006" key="4">
    <source>
        <dbReference type="Google" id="ProtNLM"/>
    </source>
</evidence>
<organism evidence="2 3">
    <name type="scientific">Oceanobacillus zhaokaii</name>
    <dbReference type="NCBI Taxonomy" id="2052660"/>
    <lineage>
        <taxon>Bacteria</taxon>
        <taxon>Bacillati</taxon>
        <taxon>Bacillota</taxon>
        <taxon>Bacilli</taxon>
        <taxon>Bacillales</taxon>
        <taxon>Bacillaceae</taxon>
        <taxon>Oceanobacillus</taxon>
    </lineage>
</organism>
<dbReference type="AlphaFoldDB" id="A0A345PJD0"/>
<keyword evidence="3" id="KW-1185">Reference proteome</keyword>
<dbReference type="EMBL" id="CP024848">
    <property type="protein sequence ID" value="AXI10110.1"/>
    <property type="molecule type" value="Genomic_DNA"/>
</dbReference>
<name>A0A345PJD0_9BACI</name>
<keyword evidence="1" id="KW-0812">Transmembrane</keyword>
<evidence type="ECO:0000256" key="1">
    <source>
        <dbReference type="SAM" id="Phobius"/>
    </source>
</evidence>
<dbReference type="RefSeq" id="WP_114917397.1">
    <property type="nucleotide sequence ID" value="NZ_CP024848.1"/>
</dbReference>
<feature type="transmembrane region" description="Helical" evidence="1">
    <location>
        <begin position="449"/>
        <end position="473"/>
    </location>
</feature>
<keyword evidence="1" id="KW-1133">Transmembrane helix</keyword>
<dbReference type="KEGG" id="ocn:CUC15_14740"/>
<dbReference type="Proteomes" id="UP000253908">
    <property type="component" value="Chromosome"/>
</dbReference>
<feature type="transmembrane region" description="Helical" evidence="1">
    <location>
        <begin position="408"/>
        <end position="429"/>
    </location>
</feature>
<reference evidence="3" key="1">
    <citation type="submission" date="2017-11" db="EMBL/GenBank/DDBJ databases">
        <authorList>
            <person name="Zhu W."/>
        </authorList>
    </citation>
    <scope>NUCLEOTIDE SEQUENCE [LARGE SCALE GENOMIC DNA]</scope>
    <source>
        <strain evidence="3">160</strain>
    </source>
</reference>
<evidence type="ECO:0000313" key="2">
    <source>
        <dbReference type="EMBL" id="AXI10110.1"/>
    </source>
</evidence>
<protein>
    <recommendedName>
        <fullName evidence="4">Group-specific protein</fullName>
    </recommendedName>
</protein>
<dbReference type="OrthoDB" id="1947873at2"/>